<dbReference type="Gene3D" id="3.40.1090.10">
    <property type="entry name" value="Cytosolic phospholipase A2 catalytic domain"/>
    <property type="match status" value="2"/>
</dbReference>
<keyword evidence="1 4" id="KW-0378">Hydrolase</keyword>
<dbReference type="EMBL" id="BHXQ01000007">
    <property type="protein sequence ID" value="GCC53247.1"/>
    <property type="molecule type" value="Genomic_DNA"/>
</dbReference>
<sequence length="438" mass="49414">MEENEKPAARLGLALSGGGYRAAAFHLGTLRTMNKLNILKKITVLSTVSGGSIVGAAYVLASQTKSYPEFESNFILKLKKGVVKRILTSFTFIVIGICLTLWLGLMVYFQFTSYPWISILMALAFLLLIIFHQFSIFPVSSIIERIYNDIFFEGLTLPELPDEPILAINSTNLETGRQFTFSKYRMADSTYDYSFKGAPIKFTPKGFPISRAVMASSCVPFAFTPIPISAQFFIDVADMKRVKPRLIDGGVFDNQGMHKLTSKTSAYNCNIVITSDAGNKMPFQSSYKNVFTLLVRTVDIFMNRIKKTQMMDNLYNDVITKENEIVFISLGWDLEECIPGFVYNLSNKNIKQSLIEAHQIPMEYLDPHNESAILTYMEERVGYKELLKRKQENSKLEIARKVGTNLTALSDTQIRALVNQSEILAELQIKLYCPSILV</sequence>
<feature type="transmembrane region" description="Helical" evidence="5">
    <location>
        <begin position="82"/>
        <end position="109"/>
    </location>
</feature>
<dbReference type="Proteomes" id="UP000288227">
    <property type="component" value="Unassembled WGS sequence"/>
</dbReference>
<feature type="transmembrane region" description="Helical" evidence="5">
    <location>
        <begin position="115"/>
        <end position="137"/>
    </location>
</feature>
<dbReference type="AlphaFoldDB" id="A0A401UEF4"/>
<name>A0A401UEF4_9BACT</name>
<keyword evidence="2 4" id="KW-0442">Lipid degradation</keyword>
<reference evidence="7 8" key="1">
    <citation type="submission" date="2018-11" db="EMBL/GenBank/DDBJ databases">
        <title>Chryseotalea sanarue gen. nov., sp., nov., a member of the family Cytophagaceae, isolated from a brackish lake in Hamamatsu Japan.</title>
        <authorList>
            <person name="Maejima Y."/>
            <person name="Iino T."/>
            <person name="Muraguchi Y."/>
            <person name="Fukuda K."/>
            <person name="Ohkuma M."/>
            <person name="Moriuchi R."/>
            <person name="Dohra H."/>
            <person name="Kimbara K."/>
            <person name="Shintani M."/>
        </authorList>
    </citation>
    <scope>NUCLEOTIDE SEQUENCE [LARGE SCALE GENOMIC DNA]</scope>
    <source>
        <strain evidence="7 8">Ys</strain>
    </source>
</reference>
<evidence type="ECO:0000256" key="4">
    <source>
        <dbReference type="PROSITE-ProRule" id="PRU01161"/>
    </source>
</evidence>
<dbReference type="InterPro" id="IPR002641">
    <property type="entry name" value="PNPLA_dom"/>
</dbReference>
<evidence type="ECO:0000256" key="3">
    <source>
        <dbReference type="ARBA" id="ARBA00023098"/>
    </source>
</evidence>
<accession>A0A401UEF4</accession>
<dbReference type="PANTHER" id="PTHR14226">
    <property type="entry name" value="NEUROPATHY TARGET ESTERASE/SWISS CHEESE D.MELANOGASTER"/>
    <property type="match status" value="1"/>
</dbReference>
<dbReference type="SUPFAM" id="SSF52151">
    <property type="entry name" value="FabD/lysophospholipase-like"/>
    <property type="match status" value="1"/>
</dbReference>
<keyword evidence="5" id="KW-0812">Transmembrane</keyword>
<dbReference type="InterPro" id="IPR050301">
    <property type="entry name" value="NTE"/>
</dbReference>
<dbReference type="GO" id="GO:0016787">
    <property type="term" value="F:hydrolase activity"/>
    <property type="evidence" value="ECO:0007669"/>
    <property type="project" value="UniProtKB-UniRule"/>
</dbReference>
<keyword evidence="5" id="KW-0472">Membrane</keyword>
<protein>
    <recommendedName>
        <fullName evidence="6">PNPLA domain-containing protein</fullName>
    </recommendedName>
</protein>
<dbReference type="OrthoDB" id="9813090at2"/>
<dbReference type="PROSITE" id="PS51635">
    <property type="entry name" value="PNPLA"/>
    <property type="match status" value="1"/>
</dbReference>
<dbReference type="GO" id="GO:0016042">
    <property type="term" value="P:lipid catabolic process"/>
    <property type="evidence" value="ECO:0007669"/>
    <property type="project" value="UniProtKB-UniRule"/>
</dbReference>
<feature type="short sequence motif" description="DGA/G" evidence="4">
    <location>
        <begin position="248"/>
        <end position="250"/>
    </location>
</feature>
<comment type="caution">
    <text evidence="4">Lacks conserved residue(s) required for the propagation of feature annotation.</text>
</comment>
<evidence type="ECO:0000256" key="5">
    <source>
        <dbReference type="SAM" id="Phobius"/>
    </source>
</evidence>
<dbReference type="RefSeq" id="WP_127123900.1">
    <property type="nucleotide sequence ID" value="NZ_BHXQ01000007.1"/>
</dbReference>
<evidence type="ECO:0000256" key="2">
    <source>
        <dbReference type="ARBA" id="ARBA00022963"/>
    </source>
</evidence>
<feature type="active site" description="Proton acceptor" evidence="4">
    <location>
        <position position="248"/>
    </location>
</feature>
<comment type="caution">
    <text evidence="7">The sequence shown here is derived from an EMBL/GenBank/DDBJ whole genome shotgun (WGS) entry which is preliminary data.</text>
</comment>
<keyword evidence="8" id="KW-1185">Reference proteome</keyword>
<evidence type="ECO:0000313" key="7">
    <source>
        <dbReference type="EMBL" id="GCC53247.1"/>
    </source>
</evidence>
<dbReference type="PANTHER" id="PTHR14226:SF78">
    <property type="entry name" value="SLR0060 PROTEIN"/>
    <property type="match status" value="1"/>
</dbReference>
<evidence type="ECO:0000313" key="8">
    <source>
        <dbReference type="Proteomes" id="UP000288227"/>
    </source>
</evidence>
<keyword evidence="3 4" id="KW-0443">Lipid metabolism</keyword>
<feature type="transmembrane region" description="Helical" evidence="5">
    <location>
        <begin position="42"/>
        <end position="61"/>
    </location>
</feature>
<evidence type="ECO:0000259" key="6">
    <source>
        <dbReference type="PROSITE" id="PS51635"/>
    </source>
</evidence>
<feature type="active site" description="Nucleophile" evidence="4">
    <location>
        <position position="49"/>
    </location>
</feature>
<gene>
    <name evidence="7" type="ORF">SanaruYs_34900</name>
</gene>
<feature type="domain" description="PNPLA" evidence="6">
    <location>
        <begin position="14"/>
        <end position="261"/>
    </location>
</feature>
<organism evidence="7 8">
    <name type="scientific">Chryseotalea sanaruensis</name>
    <dbReference type="NCBI Taxonomy" id="2482724"/>
    <lineage>
        <taxon>Bacteria</taxon>
        <taxon>Pseudomonadati</taxon>
        <taxon>Bacteroidota</taxon>
        <taxon>Cytophagia</taxon>
        <taxon>Cytophagales</taxon>
        <taxon>Chryseotaleaceae</taxon>
        <taxon>Chryseotalea</taxon>
    </lineage>
</organism>
<proteinExistence type="predicted"/>
<dbReference type="InterPro" id="IPR016035">
    <property type="entry name" value="Acyl_Trfase/lysoPLipase"/>
</dbReference>
<dbReference type="Pfam" id="PF01734">
    <property type="entry name" value="Patatin"/>
    <property type="match status" value="1"/>
</dbReference>
<keyword evidence="5" id="KW-1133">Transmembrane helix</keyword>
<evidence type="ECO:0000256" key="1">
    <source>
        <dbReference type="ARBA" id="ARBA00022801"/>
    </source>
</evidence>